<dbReference type="PRINTS" id="PR00146">
    <property type="entry name" value="DHPICSNTHASE"/>
</dbReference>
<evidence type="ECO:0000256" key="2">
    <source>
        <dbReference type="PIRSR" id="PIRSR001365-1"/>
    </source>
</evidence>
<gene>
    <name evidence="5" type="ORF">GNLVRS02_ARAD1B16764g</name>
</gene>
<dbReference type="PANTHER" id="PTHR12128">
    <property type="entry name" value="DIHYDRODIPICOLINATE SYNTHASE"/>
    <property type="match status" value="1"/>
</dbReference>
<name>A0A060T661_BLAAD</name>
<dbReference type="GO" id="GO:0008840">
    <property type="term" value="F:4-hydroxy-tetrahydrodipicolinate synthase activity"/>
    <property type="evidence" value="ECO:0007669"/>
    <property type="project" value="TreeGrafter"/>
</dbReference>
<accession>A0A060T661</accession>
<dbReference type="PhylomeDB" id="A0A060T661"/>
<dbReference type="PIRSF" id="PIRSF001365">
    <property type="entry name" value="DHDPS"/>
    <property type="match status" value="1"/>
</dbReference>
<dbReference type="SMART" id="SM01130">
    <property type="entry name" value="DHDPS"/>
    <property type="match status" value="1"/>
</dbReference>
<proteinExistence type="inferred from homology"/>
<dbReference type="InterPro" id="IPR013785">
    <property type="entry name" value="Aldolase_TIM"/>
</dbReference>
<feature type="region of interest" description="Disordered" evidence="4">
    <location>
        <begin position="1"/>
        <end position="25"/>
    </location>
</feature>
<reference evidence="5" key="1">
    <citation type="submission" date="2014-02" db="EMBL/GenBank/DDBJ databases">
        <authorList>
            <person name="Genoscope - CEA"/>
        </authorList>
    </citation>
    <scope>NUCLEOTIDE SEQUENCE</scope>
    <source>
        <strain evidence="5">LS3</strain>
    </source>
</reference>
<dbReference type="InterPro" id="IPR002220">
    <property type="entry name" value="DapA-like"/>
</dbReference>
<dbReference type="SUPFAM" id="SSF51569">
    <property type="entry name" value="Aldolase"/>
    <property type="match status" value="1"/>
</dbReference>
<organism evidence="5">
    <name type="scientific">Blastobotrys adeninivorans</name>
    <name type="common">Yeast</name>
    <name type="synonym">Arxula adeninivorans</name>
    <dbReference type="NCBI Taxonomy" id="409370"/>
    <lineage>
        <taxon>Eukaryota</taxon>
        <taxon>Fungi</taxon>
        <taxon>Dikarya</taxon>
        <taxon>Ascomycota</taxon>
        <taxon>Saccharomycotina</taxon>
        <taxon>Dipodascomycetes</taxon>
        <taxon>Dipodascales</taxon>
        <taxon>Trichomonascaceae</taxon>
        <taxon>Blastobotrys</taxon>
    </lineage>
</organism>
<reference evidence="5" key="2">
    <citation type="submission" date="2014-06" db="EMBL/GenBank/DDBJ databases">
        <title>The complete genome of Blastobotrys (Arxula) adeninivorans LS3 - a yeast of biotechnological interest.</title>
        <authorList>
            <person name="Kunze G."/>
            <person name="Gaillardin C."/>
            <person name="Czernicka M."/>
            <person name="Durrens P."/>
            <person name="Martin T."/>
            <person name="Boer E."/>
            <person name="Gabaldon T."/>
            <person name="Cruz J."/>
            <person name="Talla E."/>
            <person name="Marck C."/>
            <person name="Goffeau A."/>
            <person name="Barbe V."/>
            <person name="Baret P."/>
            <person name="Baronian K."/>
            <person name="Beier S."/>
            <person name="Bleykasten C."/>
            <person name="Bode R."/>
            <person name="Casaregola S."/>
            <person name="Despons L."/>
            <person name="Fairhead C."/>
            <person name="Giersberg M."/>
            <person name="Gierski P."/>
            <person name="Hahnel U."/>
            <person name="Hartmann A."/>
            <person name="Jankowska D."/>
            <person name="Jubin C."/>
            <person name="Jung P."/>
            <person name="Lafontaine I."/>
            <person name="Leh-Louis V."/>
            <person name="Lemaire M."/>
            <person name="Marcet-Houben M."/>
            <person name="Mascher M."/>
            <person name="Morel G."/>
            <person name="Richard G.-F."/>
            <person name="Riechen J."/>
            <person name="Sacerdot C."/>
            <person name="Sarkar A."/>
            <person name="Savel G."/>
            <person name="Schacherer J."/>
            <person name="Sherman D."/>
            <person name="Straub M.-L."/>
            <person name="Stein N."/>
            <person name="Thierry A."/>
            <person name="Trautwein-Schult A."/>
            <person name="Westhof E."/>
            <person name="Worch S."/>
            <person name="Dujon B."/>
            <person name="Souciet J.-L."/>
            <person name="Wincker P."/>
            <person name="Scholz U."/>
            <person name="Neuveglise N."/>
        </authorList>
    </citation>
    <scope>NUCLEOTIDE SEQUENCE</scope>
    <source>
        <strain evidence="5">LS3</strain>
    </source>
</reference>
<dbReference type="AlphaFoldDB" id="A0A060T661"/>
<protein>
    <submittedName>
        <fullName evidence="5">ARAD1B16764p</fullName>
    </submittedName>
</protein>
<dbReference type="EMBL" id="HG937692">
    <property type="protein sequence ID" value="CDP36600.1"/>
    <property type="molecule type" value="Genomic_DNA"/>
</dbReference>
<evidence type="ECO:0000256" key="4">
    <source>
        <dbReference type="SAM" id="MobiDB-lite"/>
    </source>
</evidence>
<dbReference type="Gene3D" id="3.20.20.70">
    <property type="entry name" value="Aldolase class I"/>
    <property type="match status" value="1"/>
</dbReference>
<evidence type="ECO:0000256" key="1">
    <source>
        <dbReference type="PIRNR" id="PIRNR001365"/>
    </source>
</evidence>
<keyword evidence="1" id="KW-0456">Lyase</keyword>
<dbReference type="CDD" id="cd00408">
    <property type="entry name" value="DHDPS-like"/>
    <property type="match status" value="1"/>
</dbReference>
<feature type="binding site" evidence="3">
    <location>
        <position position="57"/>
    </location>
    <ligand>
        <name>pyruvate</name>
        <dbReference type="ChEBI" id="CHEBI:15361"/>
    </ligand>
</feature>
<feature type="active site" description="Schiff-base intermediate with substrate" evidence="2">
    <location>
        <position position="180"/>
    </location>
</feature>
<dbReference type="Pfam" id="PF00701">
    <property type="entry name" value="DHDPS"/>
    <property type="match status" value="1"/>
</dbReference>
<evidence type="ECO:0000313" key="5">
    <source>
        <dbReference type="EMBL" id="CDP36600.1"/>
    </source>
</evidence>
<dbReference type="PANTHER" id="PTHR12128:SF68">
    <property type="entry name" value="DIHYDRODIPICOLINATE SYNTHETASE"/>
    <property type="match status" value="1"/>
</dbReference>
<evidence type="ECO:0000256" key="3">
    <source>
        <dbReference type="PIRSR" id="PIRSR001365-2"/>
    </source>
</evidence>
<feature type="binding site" evidence="3">
    <location>
        <position position="225"/>
    </location>
    <ligand>
        <name>pyruvate</name>
        <dbReference type="ChEBI" id="CHEBI:15361"/>
    </ligand>
</feature>
<comment type="similarity">
    <text evidence="1">Belongs to the DapA family.</text>
</comment>
<feature type="active site" description="Proton donor/acceptor" evidence="2">
    <location>
        <position position="151"/>
    </location>
</feature>
<sequence length="318" mass="33590">MVAAANPPAPGVYTPSPTFFKKDGKTGREEVDIETQVKHTIFLADNGIKGVVLLGSTGEMIHMTRKERIDFVAGVKKGLQEKGYGSYPVLAGVAHNGVEDSIEECKAMKDAGAEYAMVLAPNYFAGATSQEGIVSWFNAVADESPLPVIIYYFPGVSNNLRITPKTFEKLAAHPNIVGTKLSYGNVSEFAQIALNPAVQQSGFSTMTGLGQILVPAMTVGITGTIDAVSGALPKTLVKLYELGAAGKIKEAQKLQYTVARIADIIGQYGPVGTKHLITKVLGYGNPSGRAPLNVDLTTAQAGEYEDAINAGVALEKTL</sequence>